<comment type="caution">
    <text evidence="6">The sequence shown here is derived from an EMBL/GenBank/DDBJ whole genome shotgun (WGS) entry which is preliminary data.</text>
</comment>
<feature type="domain" description="HTH lysR-type" evidence="5">
    <location>
        <begin position="1"/>
        <end position="58"/>
    </location>
</feature>
<dbReference type="GO" id="GO:0003700">
    <property type="term" value="F:DNA-binding transcription factor activity"/>
    <property type="evidence" value="ECO:0007669"/>
    <property type="project" value="InterPro"/>
</dbReference>
<dbReference type="RefSeq" id="WP_105512713.1">
    <property type="nucleotide sequence ID" value="NZ_PVEP01000001.1"/>
</dbReference>
<dbReference type="InterPro" id="IPR036388">
    <property type="entry name" value="WH-like_DNA-bd_sf"/>
</dbReference>
<dbReference type="EMBL" id="PVEP01000001">
    <property type="protein sequence ID" value="PQV58429.1"/>
    <property type="molecule type" value="Genomic_DNA"/>
</dbReference>
<dbReference type="GO" id="GO:0003677">
    <property type="term" value="F:DNA binding"/>
    <property type="evidence" value="ECO:0007669"/>
    <property type="project" value="UniProtKB-KW"/>
</dbReference>
<keyword evidence="2" id="KW-0805">Transcription regulation</keyword>
<dbReference type="SUPFAM" id="SSF46785">
    <property type="entry name" value="Winged helix' DNA-binding domain"/>
    <property type="match status" value="1"/>
</dbReference>
<reference evidence="6 7" key="1">
    <citation type="submission" date="2018-02" db="EMBL/GenBank/DDBJ databases">
        <title>Genomic Encyclopedia of Archaeal and Bacterial Type Strains, Phase II (KMG-II): from individual species to whole genera.</title>
        <authorList>
            <person name="Goeker M."/>
        </authorList>
    </citation>
    <scope>NUCLEOTIDE SEQUENCE [LARGE SCALE GENOMIC DNA]</scope>
    <source>
        <strain evidence="6 7">DSM 18921</strain>
    </source>
</reference>
<evidence type="ECO:0000256" key="1">
    <source>
        <dbReference type="ARBA" id="ARBA00009437"/>
    </source>
</evidence>
<dbReference type="SUPFAM" id="SSF53850">
    <property type="entry name" value="Periplasmic binding protein-like II"/>
    <property type="match status" value="1"/>
</dbReference>
<comment type="similarity">
    <text evidence="1">Belongs to the LysR transcriptional regulatory family.</text>
</comment>
<evidence type="ECO:0000256" key="2">
    <source>
        <dbReference type="ARBA" id="ARBA00023015"/>
    </source>
</evidence>
<keyword evidence="3 6" id="KW-0238">DNA-binding</keyword>
<gene>
    <name evidence="6" type="ORF">LX70_00241</name>
</gene>
<dbReference type="PANTHER" id="PTHR30537:SF5">
    <property type="entry name" value="HTH-TYPE TRANSCRIPTIONAL ACTIVATOR TTDR-RELATED"/>
    <property type="match status" value="1"/>
</dbReference>
<keyword evidence="7" id="KW-1185">Reference proteome</keyword>
<dbReference type="InterPro" id="IPR058163">
    <property type="entry name" value="LysR-type_TF_proteobact-type"/>
</dbReference>
<dbReference type="CDD" id="cd08422">
    <property type="entry name" value="PBP2_CrgA_like"/>
    <property type="match status" value="1"/>
</dbReference>
<organism evidence="6 7">
    <name type="scientific">Albidovulum denitrificans</name>
    <dbReference type="NCBI Taxonomy" id="404881"/>
    <lineage>
        <taxon>Bacteria</taxon>
        <taxon>Pseudomonadati</taxon>
        <taxon>Pseudomonadota</taxon>
        <taxon>Alphaproteobacteria</taxon>
        <taxon>Rhodobacterales</taxon>
        <taxon>Paracoccaceae</taxon>
        <taxon>Albidovulum</taxon>
    </lineage>
</organism>
<proteinExistence type="inferred from homology"/>
<dbReference type="InterPro" id="IPR000847">
    <property type="entry name" value="LysR_HTH_N"/>
</dbReference>
<dbReference type="InterPro" id="IPR005119">
    <property type="entry name" value="LysR_subst-bd"/>
</dbReference>
<evidence type="ECO:0000256" key="4">
    <source>
        <dbReference type="ARBA" id="ARBA00023163"/>
    </source>
</evidence>
<dbReference type="Gene3D" id="1.10.10.10">
    <property type="entry name" value="Winged helix-like DNA-binding domain superfamily/Winged helix DNA-binding domain"/>
    <property type="match status" value="1"/>
</dbReference>
<dbReference type="FunFam" id="1.10.10.10:FF:000001">
    <property type="entry name" value="LysR family transcriptional regulator"/>
    <property type="match status" value="1"/>
</dbReference>
<evidence type="ECO:0000313" key="7">
    <source>
        <dbReference type="Proteomes" id="UP000238338"/>
    </source>
</evidence>
<evidence type="ECO:0000256" key="3">
    <source>
        <dbReference type="ARBA" id="ARBA00023125"/>
    </source>
</evidence>
<dbReference type="PANTHER" id="PTHR30537">
    <property type="entry name" value="HTH-TYPE TRANSCRIPTIONAL REGULATOR"/>
    <property type="match status" value="1"/>
</dbReference>
<evidence type="ECO:0000259" key="5">
    <source>
        <dbReference type="PROSITE" id="PS50931"/>
    </source>
</evidence>
<protein>
    <submittedName>
        <fullName evidence="6">DNA-binding transcriptional LysR family regulator</fullName>
    </submittedName>
</protein>
<name>A0A2S8SCD9_9RHOB</name>
<dbReference type="Pfam" id="PF03466">
    <property type="entry name" value="LysR_substrate"/>
    <property type="match status" value="1"/>
</dbReference>
<dbReference type="Proteomes" id="UP000238338">
    <property type="component" value="Unassembled WGS sequence"/>
</dbReference>
<dbReference type="Gene3D" id="3.40.190.290">
    <property type="match status" value="1"/>
</dbReference>
<dbReference type="OrthoDB" id="9813056at2"/>
<evidence type="ECO:0000313" key="6">
    <source>
        <dbReference type="EMBL" id="PQV58429.1"/>
    </source>
</evidence>
<dbReference type="AlphaFoldDB" id="A0A2S8SCD9"/>
<dbReference type="InterPro" id="IPR036390">
    <property type="entry name" value="WH_DNA-bd_sf"/>
</dbReference>
<accession>A0A2S8SCD9</accession>
<sequence length="293" mass="32273">MDTAVLQTYLHIVEEGSFAAAARRMGISKSMCSKNISDLETSLGVRLLTRTTRSVRPTPIGSDYYTQVKGILAALTDANENARSHSASPRGPLRIGTPTGYTMAILRPHMLRFMEEFPEVQLEAVLQDSYSNLVEQGLDAVIRIGELADSSLIARHLHDICIFAVAAPDYLERSGTPLLPADLTGHQCLHYSNLKGAETWPFYDGNEIIHQKIRPAFSSNNSEMIRAAALAGKGVALLPDHSVSPDLEEGTLVRVLRSHALPRVPVHLLYPTRQNMSAALRAFIDFTARVDWE</sequence>
<dbReference type="Pfam" id="PF00126">
    <property type="entry name" value="HTH_1"/>
    <property type="match status" value="1"/>
</dbReference>
<dbReference type="PROSITE" id="PS50931">
    <property type="entry name" value="HTH_LYSR"/>
    <property type="match status" value="1"/>
</dbReference>
<keyword evidence="4" id="KW-0804">Transcription</keyword>